<gene>
    <name evidence="1" type="ORF">C9I94_10810</name>
</gene>
<dbReference type="STRING" id="680026.AB733_23010"/>
<comment type="caution">
    <text evidence="1">The sequence shown here is derived from an EMBL/GenBank/DDBJ whole genome shotgun (WGS) entry which is preliminary data.</text>
</comment>
<dbReference type="AlphaFoldDB" id="A0A2T3P7S7"/>
<dbReference type="Gene3D" id="3.40.50.300">
    <property type="entry name" value="P-loop containing nucleotide triphosphate hydrolases"/>
    <property type="match status" value="1"/>
</dbReference>
<sequence length="582" mass="65786">MINGSKFNPAMPMLTDLQFKALSRPEKRRYFRTYIANKHWRLNNLYKVENETGKVVTFKMRDAQRELFESAHTFEIILKARQLGFSTFIDIYALDSCLFTKNYKAGIIAQDLESAGAIFQTKVVFPYNNLPTYITSRKRVIQRNGGNNGGGLKFSNGSSIRVATSFRSGTLQFLHISELGRICAGAPQKAREIQTGSMPTVHEGSKLFIESTAEGAAGLFFDLCKKAQERIMSGIPLGAKDFNFRFIPWFTHPKYHSPVPAAGLKLSKYFRDYFQAVEEATGVVLRDTQKQWYMETYEKYEEHTKQEYPSTPQEAFLTSGRRVFSPISCMRAEGRTEKPLLVYDVNPATGKMVNVRDEVNREGQSENMQKGLQGYLLIWELPSSDKDYALGADVAEGLEHGDRSSIDVLDENGVQVAHWFGHLDTDQFAKVIAAVGKMYKGADGRAAYAAPERNNHGHAVLNVLRDIYPSGRIYEEEHHDKEDEDEGTGKLGWLTTRKSKPIIISNLIEQLRNNTDGIRWIGTVSELNTYVFDSKGSMNAIAGGFDDQVMSYAIALEMVVRMPRTIKKLASRTKRSSDWRTK</sequence>
<evidence type="ECO:0000313" key="2">
    <source>
        <dbReference type="Proteomes" id="UP000240481"/>
    </source>
</evidence>
<evidence type="ECO:0000313" key="1">
    <source>
        <dbReference type="EMBL" id="PSW24676.1"/>
    </source>
</evidence>
<organism evidence="1 2">
    <name type="scientific">Photobacterium swingsii</name>
    <dbReference type="NCBI Taxonomy" id="680026"/>
    <lineage>
        <taxon>Bacteria</taxon>
        <taxon>Pseudomonadati</taxon>
        <taxon>Pseudomonadota</taxon>
        <taxon>Gammaproteobacteria</taxon>
        <taxon>Vibrionales</taxon>
        <taxon>Vibrionaceae</taxon>
        <taxon>Photobacterium</taxon>
    </lineage>
</organism>
<accession>A0A2T3P7S7</accession>
<name>A0A2T3P7S7_9GAMM</name>
<proteinExistence type="predicted"/>
<dbReference type="Gene3D" id="3.30.420.240">
    <property type="match status" value="1"/>
</dbReference>
<protein>
    <submittedName>
        <fullName evidence="1">Terminase</fullName>
    </submittedName>
</protein>
<dbReference type="EMBL" id="PYLZ01000005">
    <property type="protein sequence ID" value="PSW24676.1"/>
    <property type="molecule type" value="Genomic_DNA"/>
</dbReference>
<dbReference type="InterPro" id="IPR027417">
    <property type="entry name" value="P-loop_NTPase"/>
</dbReference>
<reference evidence="1 2" key="1">
    <citation type="submission" date="2018-01" db="EMBL/GenBank/DDBJ databases">
        <title>Whole genome sequencing of Histamine producing bacteria.</title>
        <authorList>
            <person name="Butler K."/>
        </authorList>
    </citation>
    <scope>NUCLEOTIDE SEQUENCE [LARGE SCALE GENOMIC DNA]</scope>
    <source>
        <strain evidence="1 2">DSM 24669</strain>
    </source>
</reference>
<keyword evidence="2" id="KW-1185">Reference proteome</keyword>
<dbReference type="Proteomes" id="UP000240481">
    <property type="component" value="Unassembled WGS sequence"/>
</dbReference>
<dbReference type="OrthoDB" id="479677at2"/>